<dbReference type="EMBL" id="BPLQ01004536">
    <property type="protein sequence ID" value="GIY08563.1"/>
    <property type="molecule type" value="Genomic_DNA"/>
</dbReference>
<evidence type="ECO:0000313" key="1">
    <source>
        <dbReference type="EMBL" id="GIY08563.1"/>
    </source>
</evidence>
<dbReference type="AlphaFoldDB" id="A0AAV4QFS0"/>
<organism evidence="1 2">
    <name type="scientific">Caerostris darwini</name>
    <dbReference type="NCBI Taxonomy" id="1538125"/>
    <lineage>
        <taxon>Eukaryota</taxon>
        <taxon>Metazoa</taxon>
        <taxon>Ecdysozoa</taxon>
        <taxon>Arthropoda</taxon>
        <taxon>Chelicerata</taxon>
        <taxon>Arachnida</taxon>
        <taxon>Araneae</taxon>
        <taxon>Araneomorphae</taxon>
        <taxon>Entelegynae</taxon>
        <taxon>Araneoidea</taxon>
        <taxon>Araneidae</taxon>
        <taxon>Caerostris</taxon>
    </lineage>
</organism>
<sequence>MSSPDMRREFWGPKAFIFNVADRNEIPMAVTLHILPTFRILENISDRFLSFDSGTNTISDLGGAFGGKGLYVKSKMPGSMVLVTRVY</sequence>
<gene>
    <name evidence="1" type="ORF">CDAR_432851</name>
</gene>
<dbReference type="Proteomes" id="UP001054837">
    <property type="component" value="Unassembled WGS sequence"/>
</dbReference>
<accession>A0AAV4QFS0</accession>
<keyword evidence="2" id="KW-1185">Reference proteome</keyword>
<reference evidence="1 2" key="1">
    <citation type="submission" date="2021-06" db="EMBL/GenBank/DDBJ databases">
        <title>Caerostris darwini draft genome.</title>
        <authorList>
            <person name="Kono N."/>
            <person name="Arakawa K."/>
        </authorList>
    </citation>
    <scope>NUCLEOTIDE SEQUENCE [LARGE SCALE GENOMIC DNA]</scope>
</reference>
<protein>
    <submittedName>
        <fullName evidence="1">Uncharacterized protein</fullName>
    </submittedName>
</protein>
<comment type="caution">
    <text evidence="1">The sequence shown here is derived from an EMBL/GenBank/DDBJ whole genome shotgun (WGS) entry which is preliminary data.</text>
</comment>
<evidence type="ECO:0000313" key="2">
    <source>
        <dbReference type="Proteomes" id="UP001054837"/>
    </source>
</evidence>
<proteinExistence type="predicted"/>
<name>A0AAV4QFS0_9ARAC</name>